<feature type="binding site" evidence="10">
    <location>
        <position position="193"/>
    </location>
    <ligand>
        <name>Zn(2+)</name>
        <dbReference type="ChEBI" id="CHEBI:29105"/>
        <label>1</label>
    </ligand>
</feature>
<keyword evidence="6 10" id="KW-0862">Zinc</keyword>
<dbReference type="Pfam" id="PF01471">
    <property type="entry name" value="PG_binding_1"/>
    <property type="match status" value="1"/>
</dbReference>
<dbReference type="InterPro" id="IPR021158">
    <property type="entry name" value="Pept_M10A_Zn_BS"/>
</dbReference>
<comment type="cofactor">
    <cofactor evidence="10">
        <name>Ca(2+)</name>
        <dbReference type="ChEBI" id="CHEBI:29108"/>
    </cofactor>
    <text evidence="10">Can bind about 5 Ca(2+) ions per subunit.</text>
</comment>
<evidence type="ECO:0000256" key="2">
    <source>
        <dbReference type="ARBA" id="ARBA00022670"/>
    </source>
</evidence>
<feature type="binding site" evidence="10">
    <location>
        <position position="201"/>
    </location>
    <ligand>
        <name>Ca(2+)</name>
        <dbReference type="ChEBI" id="CHEBI:29108"/>
        <label>3</label>
    </ligand>
</feature>
<feature type="binding site" evidence="10">
    <location>
        <position position="195"/>
    </location>
    <ligand>
        <name>Zn(2+)</name>
        <dbReference type="ChEBI" id="CHEBI:29105"/>
        <label>1</label>
    </ligand>
</feature>
<evidence type="ECO:0000256" key="11">
    <source>
        <dbReference type="SAM" id="SignalP"/>
    </source>
</evidence>
<dbReference type="GO" id="GO:0031012">
    <property type="term" value="C:extracellular matrix"/>
    <property type="evidence" value="ECO:0007669"/>
    <property type="project" value="InterPro"/>
</dbReference>
<keyword evidence="10" id="KW-0106">Calcium</keyword>
<evidence type="ECO:0000313" key="13">
    <source>
        <dbReference type="EMBL" id="CAA2984279.1"/>
    </source>
</evidence>
<keyword evidence="4 11" id="KW-0732">Signal</keyword>
<evidence type="ECO:0000256" key="10">
    <source>
        <dbReference type="PIRSR" id="PIRSR621190-2"/>
    </source>
</evidence>
<dbReference type="OrthoDB" id="406838at2759"/>
<dbReference type="GO" id="GO:0006508">
    <property type="term" value="P:proteolysis"/>
    <property type="evidence" value="ECO:0007669"/>
    <property type="project" value="UniProtKB-KW"/>
</dbReference>
<evidence type="ECO:0000313" key="14">
    <source>
        <dbReference type="Proteomes" id="UP000594638"/>
    </source>
</evidence>
<dbReference type="InterPro" id="IPR021190">
    <property type="entry name" value="Pept_M10A"/>
</dbReference>
<dbReference type="SUPFAM" id="SSF55486">
    <property type="entry name" value="Metalloproteases ('zincins'), catalytic domain"/>
    <property type="match status" value="1"/>
</dbReference>
<dbReference type="InterPro" id="IPR002477">
    <property type="entry name" value="Peptidoglycan-bd-like"/>
</dbReference>
<dbReference type="Pfam" id="PF00413">
    <property type="entry name" value="Peptidase_M10"/>
    <property type="match status" value="1"/>
</dbReference>
<feature type="binding site" evidence="10">
    <location>
        <position position="220"/>
    </location>
    <ligand>
        <name>Ca(2+)</name>
        <dbReference type="ChEBI" id="CHEBI:29108"/>
        <label>3</label>
    </ligand>
</feature>
<evidence type="ECO:0000256" key="5">
    <source>
        <dbReference type="ARBA" id="ARBA00022801"/>
    </source>
</evidence>
<dbReference type="InterPro" id="IPR024079">
    <property type="entry name" value="MetalloPept_cat_dom_sf"/>
</dbReference>
<keyword evidence="8" id="KW-0865">Zymogen</keyword>
<dbReference type="Gramene" id="OE9A044960T1">
    <property type="protein sequence ID" value="OE9A044960C1"/>
    <property type="gene ID" value="OE9A044960"/>
</dbReference>
<dbReference type="GO" id="GO:0030198">
    <property type="term" value="P:extracellular matrix organization"/>
    <property type="evidence" value="ECO:0007669"/>
    <property type="project" value="TreeGrafter"/>
</dbReference>
<feature type="binding site" evidence="10">
    <location>
        <position position="183"/>
    </location>
    <ligand>
        <name>Ca(2+)</name>
        <dbReference type="ChEBI" id="CHEBI:29108"/>
        <label>2</label>
    </ligand>
</feature>
<keyword evidence="5" id="KW-0378">Hydrolase</keyword>
<evidence type="ECO:0000256" key="4">
    <source>
        <dbReference type="ARBA" id="ARBA00022729"/>
    </source>
</evidence>
<feature type="binding site" evidence="10">
    <location>
        <position position="147"/>
    </location>
    <ligand>
        <name>Ca(2+)</name>
        <dbReference type="ChEBI" id="CHEBI:29108"/>
        <label>1</label>
    </ligand>
</feature>
<sequence length="287" mass="32402">MAAVALPTFFFIIFLCHSLCSSSDFESLKHFVGYVKGDHGLLPVKRYLHRYGYLDTLDLNNDKFDGELESAIITYQLNYHLDTTGILDSDTLSKMMVPRCGVPDIIKGSNTMKRGTKTFNNSLYSFFFRDRFVKWNTTNLMYVFIDDFPSEGMDFIEQAFVIWSNKTPFIFSEIDYDYEYHGDIRIGFFRGDHGDGYPFDGPGGTLAHAFSPGDGRIHFDADEAWTNGASPHMHDMVSVSVHEIGHVLGLGHSSIKDAIMYPTIGENQIKRNLHPDDLAGINALYGS</sequence>
<protein>
    <submittedName>
        <fullName evidence="13">Metalloendo ase 3-MMP-like</fullName>
    </submittedName>
</protein>
<keyword evidence="7" id="KW-0482">Metalloprotease</keyword>
<feature type="binding site" evidence="10">
    <location>
        <position position="200"/>
    </location>
    <ligand>
        <name>Ca(2+)</name>
        <dbReference type="ChEBI" id="CHEBI:29108"/>
        <label>3</label>
    </ligand>
</feature>
<feature type="active site" evidence="9">
    <location>
        <position position="243"/>
    </location>
</feature>
<proteinExistence type="inferred from homology"/>
<dbReference type="SMART" id="SM00235">
    <property type="entry name" value="ZnMc"/>
    <property type="match status" value="1"/>
</dbReference>
<evidence type="ECO:0000256" key="1">
    <source>
        <dbReference type="ARBA" id="ARBA00009614"/>
    </source>
</evidence>
<feature type="domain" description="Peptidase metallopeptidase" evidence="12">
    <location>
        <begin position="131"/>
        <end position="287"/>
    </location>
</feature>
<name>A0A8S0RYS6_OLEEU</name>
<feature type="binding site" description="in inhibited form" evidence="10">
    <location>
        <position position="100"/>
    </location>
    <ligand>
        <name>Zn(2+)</name>
        <dbReference type="ChEBI" id="CHEBI:29105"/>
        <label>2</label>
        <note>catalytic</note>
    </ligand>
</feature>
<feature type="binding site" evidence="10">
    <location>
        <position position="246"/>
    </location>
    <ligand>
        <name>Zn(2+)</name>
        <dbReference type="ChEBI" id="CHEBI:29105"/>
        <label>2</label>
        <note>catalytic</note>
    </ligand>
</feature>
<dbReference type="SUPFAM" id="SSF47090">
    <property type="entry name" value="PGBD-like"/>
    <property type="match status" value="1"/>
</dbReference>
<feature type="binding site" evidence="10">
    <location>
        <position position="242"/>
    </location>
    <ligand>
        <name>Zn(2+)</name>
        <dbReference type="ChEBI" id="CHEBI:29105"/>
        <label>2</label>
        <note>catalytic</note>
    </ligand>
</feature>
<dbReference type="InterPro" id="IPR033739">
    <property type="entry name" value="M10A_MMP"/>
</dbReference>
<dbReference type="PANTHER" id="PTHR10201">
    <property type="entry name" value="MATRIX METALLOPROTEINASE"/>
    <property type="match status" value="1"/>
</dbReference>
<feature type="binding site" evidence="10">
    <location>
        <position position="223"/>
    </location>
    <ligand>
        <name>Ca(2+)</name>
        <dbReference type="ChEBI" id="CHEBI:29108"/>
        <label>3</label>
    </ligand>
</feature>
<feature type="binding site" evidence="10">
    <location>
        <position position="260"/>
    </location>
    <ligand>
        <name>Zn(2+)</name>
        <dbReference type="ChEBI" id="CHEBI:29105"/>
        <label>2</label>
        <note>catalytic</note>
    </ligand>
</feature>
<evidence type="ECO:0000259" key="12">
    <source>
        <dbReference type="SMART" id="SM00235"/>
    </source>
</evidence>
<accession>A0A8S0RYS6</accession>
<dbReference type="AlphaFoldDB" id="A0A8S0RYS6"/>
<comment type="cofactor">
    <cofactor evidence="10">
        <name>Zn(2+)</name>
        <dbReference type="ChEBI" id="CHEBI:29105"/>
    </cofactor>
    <text evidence="10">Binds 2 Zn(2+) ions per subunit.</text>
</comment>
<keyword evidence="2" id="KW-0645">Protease</keyword>
<evidence type="ECO:0000256" key="7">
    <source>
        <dbReference type="ARBA" id="ARBA00023049"/>
    </source>
</evidence>
<gene>
    <name evidence="13" type="ORF">OLEA9_A044960</name>
</gene>
<evidence type="ECO:0000256" key="3">
    <source>
        <dbReference type="ARBA" id="ARBA00022723"/>
    </source>
</evidence>
<feature type="binding site" evidence="10">
    <location>
        <position position="252"/>
    </location>
    <ligand>
        <name>Zn(2+)</name>
        <dbReference type="ChEBI" id="CHEBI:29105"/>
        <label>2</label>
        <note>catalytic</note>
    </ligand>
</feature>
<comment type="caution">
    <text evidence="13">The sequence shown here is derived from an EMBL/GenBank/DDBJ whole genome shotgun (WGS) entry which is preliminary data.</text>
</comment>
<dbReference type="InterPro" id="IPR001818">
    <property type="entry name" value="Pept_M10_metallopeptidase"/>
</dbReference>
<reference evidence="13 14" key="1">
    <citation type="submission" date="2019-12" db="EMBL/GenBank/DDBJ databases">
        <authorList>
            <person name="Alioto T."/>
            <person name="Alioto T."/>
            <person name="Gomez Garrido J."/>
        </authorList>
    </citation>
    <scope>NUCLEOTIDE SEQUENCE [LARGE SCALE GENOMIC DNA]</scope>
</reference>
<dbReference type="GO" id="GO:0004222">
    <property type="term" value="F:metalloendopeptidase activity"/>
    <property type="evidence" value="ECO:0007669"/>
    <property type="project" value="InterPro"/>
</dbReference>
<feature type="binding site" evidence="10">
    <location>
        <position position="218"/>
    </location>
    <ligand>
        <name>Zn(2+)</name>
        <dbReference type="ChEBI" id="CHEBI:29105"/>
        <label>1</label>
    </ligand>
</feature>
<keyword evidence="3 10" id="KW-0479">Metal-binding</keyword>
<feature type="binding site" evidence="10">
    <location>
        <position position="223"/>
    </location>
    <ligand>
        <name>Ca(2+)</name>
        <dbReference type="ChEBI" id="CHEBI:29108"/>
        <label>1</label>
    </ligand>
</feature>
<dbReference type="Proteomes" id="UP000594638">
    <property type="component" value="Unassembled WGS sequence"/>
</dbReference>
<feature type="signal peptide" evidence="11">
    <location>
        <begin position="1"/>
        <end position="22"/>
    </location>
</feature>
<dbReference type="InterPro" id="IPR006026">
    <property type="entry name" value="Peptidase_Metallo"/>
</dbReference>
<comment type="similarity">
    <text evidence="1">Belongs to the peptidase M10A family. Matrix metalloproteinases (MMPs) subfamily.</text>
</comment>
<dbReference type="EMBL" id="CACTIH010003758">
    <property type="protein sequence ID" value="CAA2984279.1"/>
    <property type="molecule type" value="Genomic_DNA"/>
</dbReference>
<dbReference type="PANTHER" id="PTHR10201:SF213">
    <property type="entry name" value="METALLOENDOPROTEINASE 2-MMP-LIKE"/>
    <property type="match status" value="1"/>
</dbReference>
<dbReference type="PROSITE" id="PS00546">
    <property type="entry name" value="CYSTEINE_SWITCH"/>
    <property type="match status" value="1"/>
</dbReference>
<dbReference type="Gene3D" id="3.40.390.10">
    <property type="entry name" value="Collagenase (Catalytic Domain)"/>
    <property type="match status" value="1"/>
</dbReference>
<dbReference type="InterPro" id="IPR036365">
    <property type="entry name" value="PGBD-like_sf"/>
</dbReference>
<dbReference type="CDD" id="cd04278">
    <property type="entry name" value="ZnMc_MMP"/>
    <property type="match status" value="1"/>
</dbReference>
<keyword evidence="14" id="KW-1185">Reference proteome</keyword>
<dbReference type="GO" id="GO:0008270">
    <property type="term" value="F:zinc ion binding"/>
    <property type="evidence" value="ECO:0007669"/>
    <property type="project" value="InterPro"/>
</dbReference>
<evidence type="ECO:0000256" key="9">
    <source>
        <dbReference type="PIRSR" id="PIRSR621190-1"/>
    </source>
</evidence>
<dbReference type="PRINTS" id="PR00138">
    <property type="entry name" value="MATRIXIN"/>
</dbReference>
<organism evidence="13 14">
    <name type="scientific">Olea europaea subsp. europaea</name>
    <dbReference type="NCBI Taxonomy" id="158383"/>
    <lineage>
        <taxon>Eukaryota</taxon>
        <taxon>Viridiplantae</taxon>
        <taxon>Streptophyta</taxon>
        <taxon>Embryophyta</taxon>
        <taxon>Tracheophyta</taxon>
        <taxon>Spermatophyta</taxon>
        <taxon>Magnoliopsida</taxon>
        <taxon>eudicotyledons</taxon>
        <taxon>Gunneridae</taxon>
        <taxon>Pentapetalae</taxon>
        <taxon>asterids</taxon>
        <taxon>lamiids</taxon>
        <taxon>Lamiales</taxon>
        <taxon>Oleaceae</taxon>
        <taxon>Oleeae</taxon>
        <taxon>Olea</taxon>
    </lineage>
</organism>
<feature type="chain" id="PRO_5035923306" evidence="11">
    <location>
        <begin position="23"/>
        <end position="287"/>
    </location>
</feature>
<dbReference type="GO" id="GO:0030574">
    <property type="term" value="P:collagen catabolic process"/>
    <property type="evidence" value="ECO:0007669"/>
    <property type="project" value="TreeGrafter"/>
</dbReference>
<evidence type="ECO:0000256" key="8">
    <source>
        <dbReference type="ARBA" id="ARBA00023145"/>
    </source>
</evidence>
<evidence type="ECO:0000256" key="6">
    <source>
        <dbReference type="ARBA" id="ARBA00022833"/>
    </source>
</evidence>
<feature type="binding site" evidence="10">
    <location>
        <position position="208"/>
    </location>
    <ligand>
        <name>Zn(2+)</name>
        <dbReference type="ChEBI" id="CHEBI:29105"/>
        <label>1</label>
    </ligand>
</feature>